<feature type="compositionally biased region" description="Polar residues" evidence="8">
    <location>
        <begin position="27"/>
        <end position="41"/>
    </location>
</feature>
<keyword evidence="7" id="KW-0788">Thiol protease</keyword>
<dbReference type="AlphaFoldDB" id="A0A8J4GLQ0"/>
<name>A0A8J4GLQ0_9CHLO</name>
<feature type="compositionally biased region" description="Polar residues" evidence="8">
    <location>
        <begin position="492"/>
        <end position="501"/>
    </location>
</feature>
<reference evidence="11" key="1">
    <citation type="journal article" date="2021" name="Proc. Natl. Acad. Sci. U.S.A.">
        <title>Three genomes in the algal genus Volvox reveal the fate of a haploid sex-determining region after a transition to homothallism.</title>
        <authorList>
            <person name="Yamamoto K."/>
            <person name="Hamaji T."/>
            <person name="Kawai-Toyooka H."/>
            <person name="Matsuzaki R."/>
            <person name="Takahashi F."/>
            <person name="Nishimura Y."/>
            <person name="Kawachi M."/>
            <person name="Noguchi H."/>
            <person name="Minakuchi Y."/>
            <person name="Umen J.G."/>
            <person name="Toyoda A."/>
            <person name="Nozaki H."/>
        </authorList>
    </citation>
    <scope>NUCLEOTIDE SEQUENCE</scope>
    <source>
        <strain evidence="11">NIES-3785</strain>
        <strain evidence="10">NIES-3786</strain>
    </source>
</reference>
<feature type="region of interest" description="Disordered" evidence="8">
    <location>
        <begin position="355"/>
        <end position="432"/>
    </location>
</feature>
<dbReference type="PROSITE" id="PS50235">
    <property type="entry name" value="USP_3"/>
    <property type="match status" value="1"/>
</dbReference>
<dbReference type="InterPro" id="IPR038765">
    <property type="entry name" value="Papain-like_cys_pep_sf"/>
</dbReference>
<comment type="caution">
    <text evidence="11">The sequence shown here is derived from an EMBL/GenBank/DDBJ whole genome shotgun (WGS) entry which is preliminary data.</text>
</comment>
<dbReference type="EMBL" id="BNCQ01000031">
    <property type="protein sequence ID" value="GIM09484.1"/>
    <property type="molecule type" value="Genomic_DNA"/>
</dbReference>
<gene>
    <name evidence="10" type="ORF">Vretifemale_14059</name>
    <name evidence="11" type="ORF">Vretimale_13335</name>
</gene>
<comment type="catalytic activity">
    <reaction evidence="1">
        <text>Thiol-dependent hydrolysis of ester, thioester, amide, peptide and isopeptide bonds formed by the C-terminal Gly of ubiquitin (a 76-residue protein attached to proteins as an intracellular targeting signal).</text>
        <dbReference type="EC" id="3.4.19.12"/>
    </reaction>
</comment>
<feature type="compositionally biased region" description="Low complexity" evidence="8">
    <location>
        <begin position="606"/>
        <end position="688"/>
    </location>
</feature>
<dbReference type="SUPFAM" id="SSF54001">
    <property type="entry name" value="Cysteine proteinases"/>
    <property type="match status" value="1"/>
</dbReference>
<feature type="compositionally biased region" description="Low complexity" evidence="8">
    <location>
        <begin position="65"/>
        <end position="128"/>
    </location>
</feature>
<evidence type="ECO:0000256" key="7">
    <source>
        <dbReference type="ARBA" id="ARBA00022807"/>
    </source>
</evidence>
<dbReference type="InterPro" id="IPR018200">
    <property type="entry name" value="USP_CS"/>
</dbReference>
<feature type="compositionally biased region" description="Polar residues" evidence="8">
    <location>
        <begin position="274"/>
        <end position="287"/>
    </location>
</feature>
<comment type="similarity">
    <text evidence="2">Belongs to the peptidase C19 family.</text>
</comment>
<feature type="compositionally biased region" description="Low complexity" evidence="8">
    <location>
        <begin position="553"/>
        <end position="590"/>
    </location>
</feature>
<dbReference type="Pfam" id="PF00443">
    <property type="entry name" value="UCH"/>
    <property type="match status" value="1"/>
</dbReference>
<evidence type="ECO:0000256" key="8">
    <source>
        <dbReference type="SAM" id="MobiDB-lite"/>
    </source>
</evidence>
<dbReference type="PANTHER" id="PTHR21646:SF24">
    <property type="entry name" value="UBIQUITIN CARBOXYL-TERMINAL HYDROLASE"/>
    <property type="match status" value="1"/>
</dbReference>
<dbReference type="EMBL" id="BNCP01000033">
    <property type="protein sequence ID" value="GIL85564.1"/>
    <property type="molecule type" value="Genomic_DNA"/>
</dbReference>
<feature type="compositionally biased region" description="Low complexity" evidence="8">
    <location>
        <begin position="717"/>
        <end position="730"/>
    </location>
</feature>
<dbReference type="Proteomes" id="UP000747110">
    <property type="component" value="Unassembled WGS sequence"/>
</dbReference>
<evidence type="ECO:0000256" key="5">
    <source>
        <dbReference type="ARBA" id="ARBA00022786"/>
    </source>
</evidence>
<evidence type="ECO:0000313" key="12">
    <source>
        <dbReference type="Proteomes" id="UP000722791"/>
    </source>
</evidence>
<evidence type="ECO:0000256" key="2">
    <source>
        <dbReference type="ARBA" id="ARBA00009085"/>
    </source>
</evidence>
<accession>A0A8J4GLQ0</accession>
<dbReference type="PANTHER" id="PTHR21646">
    <property type="entry name" value="UBIQUITIN CARBOXYL-TERMINAL HYDROLASE"/>
    <property type="match status" value="1"/>
</dbReference>
<dbReference type="OrthoDB" id="292964at2759"/>
<feature type="compositionally biased region" description="Polar residues" evidence="8">
    <location>
        <begin position="689"/>
        <end position="700"/>
    </location>
</feature>
<dbReference type="InterPro" id="IPR050185">
    <property type="entry name" value="Ub_carboxyl-term_hydrolase"/>
</dbReference>
<dbReference type="Gene3D" id="3.90.70.10">
    <property type="entry name" value="Cysteine proteinases"/>
    <property type="match status" value="1"/>
</dbReference>
<dbReference type="Proteomes" id="UP000722791">
    <property type="component" value="Unassembled WGS sequence"/>
</dbReference>
<evidence type="ECO:0000256" key="6">
    <source>
        <dbReference type="ARBA" id="ARBA00022801"/>
    </source>
</evidence>
<sequence>MRSDLARAPVNLQPPQRPGLDDYKKPSSGSYTGLARQSSAGRKTPQGKIVLPEFPRRTALGSGGSYASLGAAGRSTSVPRPSSRSGGVNQITSGSNSSGGSSHVATAAAAAAATPSAAHNSPRGAAPRAPLPGPGSILDALATPSVLPGGGTRASLAQRMNSSSVMDYGTLAGGTSSSIVRIKRQAGSVSGDTITAVAPGAPPGAPSPHYTSLVPSADQLRGIYMPSPAAGTSACGGGVVPVATSANVGGPAVPSAGRRASMERSAVERIVSRANSFSSQNGGSYNTGPGGPPSPVGGNGLSSSMVAAAPPPLAASSSASSYHSAVDQPSRLASGSVVYASQYAHQYGSQTSTVYIPNFSQHPPPGGGLYGSTGGGNGHYAQPPRPTPLSNSSAAPLPPVVLSPSATGSPQGSHPPLIGSSVPTSSAAQHYHHGSAEYAARNLQRSASTSLSGRPIVGAAAGTGGTATTGGAGRLRALSIAPNDDDRASADAGSNSSLRRIQSQDDQPRRSGNGAAAAAGGQHVTVAPAVATTPKPVVSVAAAASADYHLPAQSHTQHPQPQVTQQPHHYQYPQQQQQQQHIQHPTSQFHPHGHGPHPHPVGGVGASAAGPTGAALDSSGNSYTSNASSNTSNGGSSSAHAVSNGGGSSSKSSVAAAGTGVSSASTSRTTSSISQRSAADALAAHVQAHGTQGTGRQAASTGLAGGQPLRSGQRPTAAVASAADGSARSSCEAPLGSAMVRTQSGPTAASGMSLSPHSGHGEGVTACGPLPDLPLVIAPRDAAPGRGCVGLQNLGNTCFMNSILQSLNAVPELVQQFLNPSEKHWSSKAVVAPAYSGLVRDMISGTQGTCVNPAAFLRKVSKHDGRWGDGRQQDSQEFLNSLLEALQAECNRIRVKPVYRELQGKGSEEAQAAEAYDYARTWNDSIVDDIFGGLTQSTIQCYACKRLSHTFEPFLGLAVPIPGSGSSADSDGGSVSVADCLRAFVECEELQGDDSYKCEACKRRQPHSKRMQIFRPPRVLVLTLKRFAQRPAAPGLFNRFRSPAKNNTPVRLDPEPLDLTPYCNPLGLRGLCVRGRGPVVPLYELVAVSHHSGSLEGGHYTAQARSCLDGQWYNFNDSCVRREPGRPSGSSSSAYVLFYRLANLQPPFPASSNL</sequence>
<keyword evidence="13" id="KW-1185">Reference proteome</keyword>
<feature type="domain" description="USP" evidence="9">
    <location>
        <begin position="789"/>
        <end position="1142"/>
    </location>
</feature>
<evidence type="ECO:0000313" key="10">
    <source>
        <dbReference type="EMBL" id="GIL85564.1"/>
    </source>
</evidence>
<dbReference type="EC" id="3.4.19.12" evidence="3"/>
<evidence type="ECO:0000256" key="3">
    <source>
        <dbReference type="ARBA" id="ARBA00012759"/>
    </source>
</evidence>
<evidence type="ECO:0000313" key="11">
    <source>
        <dbReference type="EMBL" id="GIM09484.1"/>
    </source>
</evidence>
<dbReference type="PROSITE" id="PS00972">
    <property type="entry name" value="USP_1"/>
    <property type="match status" value="1"/>
</dbReference>
<organism evidence="11 12">
    <name type="scientific">Volvox reticuliferus</name>
    <dbReference type="NCBI Taxonomy" id="1737510"/>
    <lineage>
        <taxon>Eukaryota</taxon>
        <taxon>Viridiplantae</taxon>
        <taxon>Chlorophyta</taxon>
        <taxon>core chlorophytes</taxon>
        <taxon>Chlorophyceae</taxon>
        <taxon>CS clade</taxon>
        <taxon>Chlamydomonadales</taxon>
        <taxon>Volvocaceae</taxon>
        <taxon>Volvox</taxon>
    </lineage>
</organism>
<feature type="compositionally biased region" description="Gly residues" evidence="8">
    <location>
        <begin position="367"/>
        <end position="378"/>
    </location>
</feature>
<dbReference type="GO" id="GO:0004843">
    <property type="term" value="F:cysteine-type deubiquitinase activity"/>
    <property type="evidence" value="ECO:0007669"/>
    <property type="project" value="UniProtKB-EC"/>
</dbReference>
<dbReference type="GO" id="GO:0006508">
    <property type="term" value="P:proteolysis"/>
    <property type="evidence" value="ECO:0007669"/>
    <property type="project" value="UniProtKB-KW"/>
</dbReference>
<evidence type="ECO:0000259" key="9">
    <source>
        <dbReference type="PROSITE" id="PS50235"/>
    </source>
</evidence>
<feature type="region of interest" description="Disordered" evidence="8">
    <location>
        <begin position="1"/>
        <end position="144"/>
    </location>
</feature>
<feature type="region of interest" description="Disordered" evidence="8">
    <location>
        <begin position="274"/>
        <end position="304"/>
    </location>
</feature>
<keyword evidence="4" id="KW-0645">Protease</keyword>
<proteinExistence type="inferred from homology"/>
<keyword evidence="5" id="KW-0833">Ubl conjugation pathway</keyword>
<protein>
    <recommendedName>
        <fullName evidence="3">ubiquitinyl hydrolase 1</fullName>
        <ecNumber evidence="3">3.4.19.12</ecNumber>
    </recommendedName>
</protein>
<keyword evidence="6" id="KW-0378">Hydrolase</keyword>
<dbReference type="InterPro" id="IPR028889">
    <property type="entry name" value="USP"/>
</dbReference>
<evidence type="ECO:0000313" key="13">
    <source>
        <dbReference type="Proteomes" id="UP000747110"/>
    </source>
</evidence>
<evidence type="ECO:0000256" key="1">
    <source>
        <dbReference type="ARBA" id="ARBA00000707"/>
    </source>
</evidence>
<dbReference type="InterPro" id="IPR001394">
    <property type="entry name" value="Peptidase_C19_UCH"/>
</dbReference>
<evidence type="ECO:0000256" key="4">
    <source>
        <dbReference type="ARBA" id="ARBA00022670"/>
    </source>
</evidence>
<dbReference type="PROSITE" id="PS00973">
    <property type="entry name" value="USP_2"/>
    <property type="match status" value="1"/>
</dbReference>
<dbReference type="GO" id="GO:0016579">
    <property type="term" value="P:protein deubiquitination"/>
    <property type="evidence" value="ECO:0007669"/>
    <property type="project" value="InterPro"/>
</dbReference>
<feature type="compositionally biased region" description="Polar residues" evidence="8">
    <location>
        <begin position="740"/>
        <end position="756"/>
    </location>
</feature>
<dbReference type="SUPFAM" id="SSF81995">
    <property type="entry name" value="beta-sandwich domain of Sec23/24"/>
    <property type="match status" value="1"/>
</dbReference>
<feature type="region of interest" description="Disordered" evidence="8">
    <location>
        <begin position="551"/>
        <end position="760"/>
    </location>
</feature>
<feature type="region of interest" description="Disordered" evidence="8">
    <location>
        <begin position="480"/>
        <end position="521"/>
    </location>
</feature>